<accession>A0A222FMQ1</accession>
<name>A0A222FMQ1_9GAMM</name>
<dbReference type="AlphaFoldDB" id="A0A222FMQ1"/>
<dbReference type="PANTHER" id="PTHR43682">
    <property type="entry name" value="LACTATE UTILIZATION PROTEIN C"/>
    <property type="match status" value="1"/>
</dbReference>
<dbReference type="InterPro" id="IPR024185">
    <property type="entry name" value="FTHF_cligase-like_sf"/>
</dbReference>
<organism evidence="2 3">
    <name type="scientific">Bacterioplanes sanyensis</name>
    <dbReference type="NCBI Taxonomy" id="1249553"/>
    <lineage>
        <taxon>Bacteria</taxon>
        <taxon>Pseudomonadati</taxon>
        <taxon>Pseudomonadota</taxon>
        <taxon>Gammaproteobacteria</taxon>
        <taxon>Oceanospirillales</taxon>
        <taxon>Oceanospirillaceae</taxon>
        <taxon>Bacterioplanes</taxon>
    </lineage>
</organism>
<dbReference type="Pfam" id="PF02589">
    <property type="entry name" value="LUD_dom"/>
    <property type="match status" value="1"/>
</dbReference>
<dbReference type="RefSeq" id="WP_094061126.1">
    <property type="nucleotide sequence ID" value="NZ_CP022530.1"/>
</dbReference>
<evidence type="ECO:0000313" key="2">
    <source>
        <dbReference type="EMBL" id="ASP39952.1"/>
    </source>
</evidence>
<feature type="domain" description="LUD" evidence="1">
    <location>
        <begin position="36"/>
        <end position="206"/>
    </location>
</feature>
<dbReference type="Proteomes" id="UP000202440">
    <property type="component" value="Chromosome"/>
</dbReference>
<proteinExistence type="predicted"/>
<dbReference type="KEGG" id="bsan:CHH28_15300"/>
<dbReference type="InterPro" id="IPR003741">
    <property type="entry name" value="LUD_dom"/>
</dbReference>
<keyword evidence="3" id="KW-1185">Reference proteome</keyword>
<dbReference type="PANTHER" id="PTHR43682:SF1">
    <property type="entry name" value="LACTATE UTILIZATION PROTEIN C"/>
    <property type="match status" value="1"/>
</dbReference>
<dbReference type="EMBL" id="CP022530">
    <property type="protein sequence ID" value="ASP39952.1"/>
    <property type="molecule type" value="Genomic_DNA"/>
</dbReference>
<evidence type="ECO:0000259" key="1">
    <source>
        <dbReference type="Pfam" id="PF02589"/>
    </source>
</evidence>
<dbReference type="Gene3D" id="3.40.50.10420">
    <property type="entry name" value="NagB/RpiA/CoA transferase-like"/>
    <property type="match status" value="1"/>
</dbReference>
<reference evidence="2 3" key="1">
    <citation type="submission" date="2017-07" db="EMBL/GenBank/DDBJ databases">
        <title>Annotated genome sequence of Bacterioplanes sanyensis isolated from Red Sea.</title>
        <authorList>
            <person name="Rehman Z.U."/>
        </authorList>
    </citation>
    <scope>NUCLEOTIDE SEQUENCE [LARGE SCALE GENOMIC DNA]</scope>
    <source>
        <strain evidence="2 3">NV9</strain>
    </source>
</reference>
<protein>
    <submittedName>
        <fullName evidence="2">Lactate utilization protein C</fullName>
    </submittedName>
</protein>
<dbReference type="InterPro" id="IPR037171">
    <property type="entry name" value="NagB/RpiA_transferase-like"/>
</dbReference>
<gene>
    <name evidence="2" type="ORF">CHH28_15300</name>
</gene>
<dbReference type="SUPFAM" id="SSF100950">
    <property type="entry name" value="NagB/RpiA/CoA transferase-like"/>
    <property type="match status" value="1"/>
</dbReference>
<evidence type="ECO:0000313" key="3">
    <source>
        <dbReference type="Proteomes" id="UP000202440"/>
    </source>
</evidence>
<dbReference type="OrthoDB" id="9794157at2"/>
<sequence>MSQARQNILARLRHGQAQQSEPQNLAARRRRTVSVDEFVSHLSAAQADVIHCTESDWATRLLQRWSADAGLLACGRSQEGLQLCQAAADQGTAVTLYDERMSKARVFEQLDAGFSVACAGLTATGSLVVSTGPNEPRLLSLAPALSIVLVRRSALLADFADYVEQRAEQPLPSNLLLISGPSKTADIQQTLAYGAHGPKQLWVLLINDDVVSA</sequence>